<keyword evidence="3" id="KW-1185">Reference proteome</keyword>
<sequence>MSITEDQGTEEEIHSVEVVCFRTDYSDDAKWERLLELAQNVKSDFHVCRKATGSGPYQSGNDEHEMSFMCVIEGPQFENLTAQDLEPMAPGTFVVADQQSMLDDTFLLAHQEYEYDEETDDMSTDTVLKTGRYPVVDIESPLLNLPIANMDFEDFIPYSGSPCGI</sequence>
<dbReference type="OrthoDB" id="2387312at2759"/>
<reference evidence="2" key="1">
    <citation type="submission" date="2020-12" db="EMBL/GenBank/DDBJ databases">
        <title>Metabolic potential, ecology and presence of endohyphal bacteria is reflected in genomic diversity of Mucoromycotina.</title>
        <authorList>
            <person name="Muszewska A."/>
            <person name="Okrasinska A."/>
            <person name="Steczkiewicz K."/>
            <person name="Drgas O."/>
            <person name="Orlowska M."/>
            <person name="Perlinska-Lenart U."/>
            <person name="Aleksandrzak-Piekarczyk T."/>
            <person name="Szatraj K."/>
            <person name="Zielenkiewicz U."/>
            <person name="Pilsyk S."/>
            <person name="Malc E."/>
            <person name="Mieczkowski P."/>
            <person name="Kruszewska J.S."/>
            <person name="Biernat P."/>
            <person name="Pawlowska J."/>
        </authorList>
    </citation>
    <scope>NUCLEOTIDE SEQUENCE</scope>
    <source>
        <strain evidence="2">WA0000051536</strain>
    </source>
</reference>
<organism evidence="2 3">
    <name type="scientific">Umbelopsis vinacea</name>
    <dbReference type="NCBI Taxonomy" id="44442"/>
    <lineage>
        <taxon>Eukaryota</taxon>
        <taxon>Fungi</taxon>
        <taxon>Fungi incertae sedis</taxon>
        <taxon>Mucoromycota</taxon>
        <taxon>Mucoromycotina</taxon>
        <taxon>Umbelopsidomycetes</taxon>
        <taxon>Umbelopsidales</taxon>
        <taxon>Umbelopsidaceae</taxon>
        <taxon>Umbelopsis</taxon>
    </lineage>
</organism>
<evidence type="ECO:0000259" key="1">
    <source>
        <dbReference type="Pfam" id="PF21962"/>
    </source>
</evidence>
<dbReference type="Pfam" id="PF21962">
    <property type="entry name" value="DUF6924"/>
    <property type="match status" value="1"/>
</dbReference>
<comment type="caution">
    <text evidence="2">The sequence shown here is derived from an EMBL/GenBank/DDBJ whole genome shotgun (WGS) entry which is preliminary data.</text>
</comment>
<proteinExistence type="predicted"/>
<evidence type="ECO:0000313" key="3">
    <source>
        <dbReference type="Proteomes" id="UP000612746"/>
    </source>
</evidence>
<dbReference type="Proteomes" id="UP000612746">
    <property type="component" value="Unassembled WGS sequence"/>
</dbReference>
<name>A0A8H7UI06_9FUNG</name>
<protein>
    <recommendedName>
        <fullName evidence="1">DUF6924 domain-containing protein</fullName>
    </recommendedName>
</protein>
<gene>
    <name evidence="2" type="ORF">INT44_002830</name>
</gene>
<dbReference type="AlphaFoldDB" id="A0A8H7UI06"/>
<accession>A0A8H7UI06</accession>
<feature type="domain" description="DUF6924" evidence="1">
    <location>
        <begin position="18"/>
        <end position="157"/>
    </location>
</feature>
<dbReference type="InterPro" id="IPR053832">
    <property type="entry name" value="DUF6924"/>
</dbReference>
<dbReference type="EMBL" id="JAEPRA010000004">
    <property type="protein sequence ID" value="KAG2186606.1"/>
    <property type="molecule type" value="Genomic_DNA"/>
</dbReference>
<evidence type="ECO:0000313" key="2">
    <source>
        <dbReference type="EMBL" id="KAG2186606.1"/>
    </source>
</evidence>